<keyword evidence="6" id="KW-0592">Phosphate transport</keyword>
<protein>
    <recommendedName>
        <fullName evidence="6">Phosphate transport system permease protein</fullName>
    </recommendedName>
</protein>
<keyword evidence="6" id="KW-1003">Cell membrane</keyword>
<dbReference type="GO" id="GO:0005886">
    <property type="term" value="C:plasma membrane"/>
    <property type="evidence" value="ECO:0007669"/>
    <property type="project" value="UniProtKB-SubCell"/>
</dbReference>
<dbReference type="CDD" id="cd06261">
    <property type="entry name" value="TM_PBP2"/>
    <property type="match status" value="1"/>
</dbReference>
<feature type="transmembrane region" description="Helical" evidence="5">
    <location>
        <begin position="163"/>
        <end position="183"/>
    </location>
</feature>
<dbReference type="Proteomes" id="UP000050535">
    <property type="component" value="Unassembled WGS sequence"/>
</dbReference>
<feature type="transmembrane region" description="Helical" evidence="5">
    <location>
        <begin position="128"/>
        <end position="151"/>
    </location>
</feature>
<dbReference type="Gene3D" id="1.10.3720.10">
    <property type="entry name" value="MetI-like"/>
    <property type="match status" value="1"/>
</dbReference>
<feature type="transmembrane region" description="Helical" evidence="5">
    <location>
        <begin position="90"/>
        <end position="116"/>
    </location>
</feature>
<dbReference type="SUPFAM" id="SSF161098">
    <property type="entry name" value="MetI-like"/>
    <property type="match status" value="1"/>
</dbReference>
<dbReference type="GO" id="GO:0006817">
    <property type="term" value="P:phosphate ion transport"/>
    <property type="evidence" value="ECO:0007669"/>
    <property type="project" value="UniProtKB-KW"/>
</dbReference>
<comment type="function">
    <text evidence="6">Part of the binding-protein-dependent transport system for phosphate; probably responsible for the translocation of the substrate across the membrane.</text>
</comment>
<dbReference type="PANTHER" id="PTHR42727:SF1">
    <property type="entry name" value="PHOSPHATE TRANSPORT SYSTEM PERMEASE"/>
    <property type="match status" value="1"/>
</dbReference>
<feature type="transmembrane region" description="Helical" evidence="5">
    <location>
        <begin position="21"/>
        <end position="47"/>
    </location>
</feature>
<feature type="domain" description="ABC transmembrane type-1" evidence="7">
    <location>
        <begin position="91"/>
        <end position="317"/>
    </location>
</feature>
<comment type="subcellular location">
    <subcellularLocation>
        <location evidence="5">Cell membrane</location>
        <topology evidence="5">Multi-pass membrane protein</topology>
    </subcellularLocation>
    <subcellularLocation>
        <location evidence="1">Membrane</location>
        <topology evidence="1">Multi-pass membrane protein</topology>
    </subcellularLocation>
</comment>
<dbReference type="InterPro" id="IPR035906">
    <property type="entry name" value="MetI-like_sf"/>
</dbReference>
<sequence>MSGDGATDGLTRRTQNSSRELLAKAFFFGCAALSVATTLSIIGLLVYEAAKFFTISAPLLGIDGPTATLTEFFTGSEWGLQGPNLGVMPLVAVTLMVTIGSGLIAIPLGVATALYLSEYASERARSYLKPALEILAGVPSIIYGIFAVAYITPVLDTLFGVDGLFNVASACIVVGIMILPMVASVSEDAMQAVPDDLRQAGYGMGATKYDVSTGIVVPAAASGIFSSFILALSRAIGETMAVTLAGGSLARSFDPTSLASYLSLFDPDSYLEPGMTMTAAMIQLLTGDVTGGGLAYRSLFAVGLVLFVITLGMNVLSDVIARRYQEDYQ</sequence>
<dbReference type="InterPro" id="IPR011864">
    <property type="entry name" value="Phosphate_PstC"/>
</dbReference>
<evidence type="ECO:0000256" key="6">
    <source>
        <dbReference type="RuleBase" id="RU363054"/>
    </source>
</evidence>
<accession>A0A0P7GR76</accession>
<organism evidence="8 9">
    <name type="scientific">Halolamina pelagica</name>
    <dbReference type="NCBI Taxonomy" id="699431"/>
    <lineage>
        <taxon>Archaea</taxon>
        <taxon>Methanobacteriati</taxon>
        <taxon>Methanobacteriota</taxon>
        <taxon>Stenosarchaea group</taxon>
        <taxon>Halobacteria</taxon>
        <taxon>Halobacteriales</taxon>
        <taxon>Haloferacaceae</taxon>
    </lineage>
</organism>
<dbReference type="AlphaFoldDB" id="A0A0P7GR76"/>
<name>A0A0P7GR76_9EURY</name>
<evidence type="ECO:0000259" key="7">
    <source>
        <dbReference type="PROSITE" id="PS50928"/>
    </source>
</evidence>
<keyword evidence="9" id="KW-1185">Reference proteome</keyword>
<evidence type="ECO:0000256" key="3">
    <source>
        <dbReference type="ARBA" id="ARBA00022989"/>
    </source>
</evidence>
<reference evidence="9" key="1">
    <citation type="submission" date="2013-11" db="EMBL/GenBank/DDBJ databases">
        <authorList>
            <person name="Hoang H.T."/>
            <person name="Killian M.L."/>
            <person name="Madson D.M."/>
            <person name="Arruda P.H.E."/>
            <person name="Sun D."/>
            <person name="Schwartz K.J."/>
            <person name="Yoon K."/>
        </authorList>
    </citation>
    <scope>NUCLEOTIDE SEQUENCE [LARGE SCALE GENOMIC DNA]</scope>
    <source>
        <strain evidence="9">CDK2</strain>
    </source>
</reference>
<keyword evidence="5" id="KW-0813">Transport</keyword>
<feature type="transmembrane region" description="Helical" evidence="5">
    <location>
        <begin position="214"/>
        <end position="236"/>
    </location>
</feature>
<dbReference type="NCBIfam" id="TIGR02138">
    <property type="entry name" value="phosphate_pstC"/>
    <property type="match status" value="1"/>
</dbReference>
<keyword evidence="4 5" id="KW-0472">Membrane</keyword>
<proteinExistence type="inferred from homology"/>
<evidence type="ECO:0000256" key="1">
    <source>
        <dbReference type="ARBA" id="ARBA00004141"/>
    </source>
</evidence>
<evidence type="ECO:0000313" key="9">
    <source>
        <dbReference type="Proteomes" id="UP000050535"/>
    </source>
</evidence>
<dbReference type="OrthoDB" id="338493at2157"/>
<dbReference type="PANTHER" id="PTHR42727">
    <property type="entry name" value="PHOSPHATE TRANSPORT SYSTEM PERMEASE PROTEIN"/>
    <property type="match status" value="1"/>
</dbReference>
<dbReference type="RefSeq" id="WP_054584243.1">
    <property type="nucleotide sequence ID" value="NZ_LGUC01000001.1"/>
</dbReference>
<comment type="caution">
    <text evidence="8">The sequence shown here is derived from an EMBL/GenBank/DDBJ whole genome shotgun (WGS) entry which is preliminary data.</text>
</comment>
<feature type="transmembrane region" description="Helical" evidence="5">
    <location>
        <begin position="294"/>
        <end position="316"/>
    </location>
</feature>
<dbReference type="EMBL" id="LGUC01000001">
    <property type="protein sequence ID" value="KPN31764.1"/>
    <property type="molecule type" value="Genomic_DNA"/>
</dbReference>
<evidence type="ECO:0000256" key="4">
    <source>
        <dbReference type="ARBA" id="ARBA00023136"/>
    </source>
</evidence>
<dbReference type="GO" id="GO:0005315">
    <property type="term" value="F:phosphate transmembrane transporter activity"/>
    <property type="evidence" value="ECO:0007669"/>
    <property type="project" value="InterPro"/>
</dbReference>
<dbReference type="STRING" id="699431.SY89_02515"/>
<dbReference type="PROSITE" id="PS50928">
    <property type="entry name" value="ABC_TM1"/>
    <property type="match status" value="1"/>
</dbReference>
<gene>
    <name evidence="8" type="ORF">SY89_02515</name>
</gene>
<evidence type="ECO:0000313" key="8">
    <source>
        <dbReference type="EMBL" id="KPN31764.1"/>
    </source>
</evidence>
<keyword evidence="3 5" id="KW-1133">Transmembrane helix</keyword>
<evidence type="ECO:0000256" key="2">
    <source>
        <dbReference type="ARBA" id="ARBA00022692"/>
    </source>
</evidence>
<dbReference type="Pfam" id="PF00528">
    <property type="entry name" value="BPD_transp_1"/>
    <property type="match status" value="1"/>
</dbReference>
<dbReference type="PATRIC" id="fig|699431.3.peg.2581"/>
<dbReference type="InterPro" id="IPR000515">
    <property type="entry name" value="MetI-like"/>
</dbReference>
<comment type="similarity">
    <text evidence="6">Belongs to the binding-protein-dependent transport system permease family. CysTW subfamily.</text>
</comment>
<evidence type="ECO:0000256" key="5">
    <source>
        <dbReference type="RuleBase" id="RU363032"/>
    </source>
</evidence>
<keyword evidence="2 5" id="KW-0812">Transmembrane</keyword>